<evidence type="ECO:0000256" key="5">
    <source>
        <dbReference type="ARBA" id="ARBA00022989"/>
    </source>
</evidence>
<feature type="transmembrane region" description="Helical" evidence="8">
    <location>
        <begin position="168"/>
        <end position="188"/>
    </location>
</feature>
<protein>
    <submittedName>
        <fullName evidence="10">Pycsar system effector family protein</fullName>
    </submittedName>
</protein>
<evidence type="ECO:0000256" key="7">
    <source>
        <dbReference type="ARBA" id="ARBA00023136"/>
    </source>
</evidence>
<keyword evidence="6" id="KW-0051">Antiviral defense</keyword>
<keyword evidence="7 8" id="KW-0472">Membrane</keyword>
<evidence type="ECO:0000256" key="4">
    <source>
        <dbReference type="ARBA" id="ARBA00022741"/>
    </source>
</evidence>
<comment type="caution">
    <text evidence="10">The sequence shown here is derived from an EMBL/GenBank/DDBJ whole genome shotgun (WGS) entry which is preliminary data.</text>
</comment>
<dbReference type="Pfam" id="PF18967">
    <property type="entry name" value="PycTM"/>
    <property type="match status" value="1"/>
</dbReference>
<evidence type="ECO:0000256" key="2">
    <source>
        <dbReference type="ARBA" id="ARBA00022475"/>
    </source>
</evidence>
<proteinExistence type="predicted"/>
<comment type="subcellular location">
    <subcellularLocation>
        <location evidence="1">Cell membrane</location>
    </subcellularLocation>
</comment>
<keyword evidence="5 8" id="KW-1133">Transmembrane helix</keyword>
<gene>
    <name evidence="10" type="ORF">ACFSR8_14945</name>
</gene>
<evidence type="ECO:0000256" key="8">
    <source>
        <dbReference type="SAM" id="Phobius"/>
    </source>
</evidence>
<evidence type="ECO:0000256" key="1">
    <source>
        <dbReference type="ARBA" id="ARBA00004236"/>
    </source>
</evidence>
<feature type="transmembrane region" description="Helical" evidence="8">
    <location>
        <begin position="77"/>
        <end position="97"/>
    </location>
</feature>
<keyword evidence="4" id="KW-0547">Nucleotide-binding</keyword>
<keyword evidence="2" id="KW-1003">Cell membrane</keyword>
<reference evidence="11" key="1">
    <citation type="journal article" date="2019" name="Int. J. Syst. Evol. Microbiol.">
        <title>The Global Catalogue of Microorganisms (GCM) 10K type strain sequencing project: providing services to taxonomists for standard genome sequencing and annotation.</title>
        <authorList>
            <consortium name="The Broad Institute Genomics Platform"/>
            <consortium name="The Broad Institute Genome Sequencing Center for Infectious Disease"/>
            <person name="Wu L."/>
            <person name="Ma J."/>
        </authorList>
    </citation>
    <scope>NUCLEOTIDE SEQUENCE [LARGE SCALE GENOMIC DNA]</scope>
    <source>
        <strain evidence="11">KCTC 42398</strain>
    </source>
</reference>
<evidence type="ECO:0000259" key="9">
    <source>
        <dbReference type="Pfam" id="PF18967"/>
    </source>
</evidence>
<name>A0ABW5TG74_9FLAO</name>
<evidence type="ECO:0000256" key="6">
    <source>
        <dbReference type="ARBA" id="ARBA00023118"/>
    </source>
</evidence>
<sequence length="189" mass="21978">MSHMEEEDNIKQVPIVEKNKHLDDLVDHYWGSINYIFNLIRASEIKAGLILSFYGIMLNFVFKSVGTILESDKDNTGFYIIAGFWIISTVISIYYSIRCFMPKIEGKFDKNIFFFDDVIQKYGNIKEFSQTFYSISKDEDELFDQLGQQIYVNSKIASSKFKSINRSIRFLAIGLFIMIILGIYYVIIG</sequence>
<organism evidence="10 11">
    <name type="scientific">Hyunsoonleella rubra</name>
    <dbReference type="NCBI Taxonomy" id="1737062"/>
    <lineage>
        <taxon>Bacteria</taxon>
        <taxon>Pseudomonadati</taxon>
        <taxon>Bacteroidota</taxon>
        <taxon>Flavobacteriia</taxon>
        <taxon>Flavobacteriales</taxon>
        <taxon>Flavobacteriaceae</taxon>
    </lineage>
</organism>
<evidence type="ECO:0000313" key="11">
    <source>
        <dbReference type="Proteomes" id="UP001597476"/>
    </source>
</evidence>
<accession>A0ABW5TG74</accession>
<evidence type="ECO:0000256" key="3">
    <source>
        <dbReference type="ARBA" id="ARBA00022692"/>
    </source>
</evidence>
<dbReference type="RefSeq" id="WP_380293460.1">
    <property type="nucleotide sequence ID" value="NZ_JBHULY010000039.1"/>
</dbReference>
<keyword evidence="11" id="KW-1185">Reference proteome</keyword>
<feature type="transmembrane region" description="Helical" evidence="8">
    <location>
        <begin position="47"/>
        <end position="65"/>
    </location>
</feature>
<evidence type="ECO:0000313" key="10">
    <source>
        <dbReference type="EMBL" id="MFD2727520.1"/>
    </source>
</evidence>
<feature type="domain" description="Pycsar effector protein" evidence="9">
    <location>
        <begin position="29"/>
        <end position="184"/>
    </location>
</feature>
<dbReference type="EMBL" id="JBHULY010000039">
    <property type="protein sequence ID" value="MFD2727520.1"/>
    <property type="molecule type" value="Genomic_DNA"/>
</dbReference>
<keyword evidence="3 8" id="KW-0812">Transmembrane</keyword>
<dbReference type="Proteomes" id="UP001597476">
    <property type="component" value="Unassembled WGS sequence"/>
</dbReference>
<dbReference type="InterPro" id="IPR043760">
    <property type="entry name" value="PycTM_dom"/>
</dbReference>